<protein>
    <recommendedName>
        <fullName evidence="2">SCP domain-containing protein</fullName>
    </recommendedName>
</protein>
<feature type="domain" description="SCP" evidence="2">
    <location>
        <begin position="32"/>
        <end position="115"/>
    </location>
</feature>
<dbReference type="AlphaFoldDB" id="A0A8S3Z736"/>
<evidence type="ECO:0000313" key="4">
    <source>
        <dbReference type="Proteomes" id="UP000678393"/>
    </source>
</evidence>
<feature type="signal peptide" evidence="1">
    <location>
        <begin position="1"/>
        <end position="18"/>
    </location>
</feature>
<dbReference type="OrthoDB" id="414826at2759"/>
<dbReference type="SUPFAM" id="SSF55797">
    <property type="entry name" value="PR-1-like"/>
    <property type="match status" value="1"/>
</dbReference>
<sequence>MKGPDCLGLLLLVTVVHGRIVDIRREVSNIVKYHNHERREKHLMASDMLEMRWDNELARQAEKYSGRCQYIYPRPQEFDVGSNLYAERDLVHGAKTVERLINTSLEAWTLSKRFFTYRSQCGSACSYVQ</sequence>
<dbReference type="EMBL" id="CAJHNH020001990">
    <property type="protein sequence ID" value="CAG5125213.1"/>
    <property type="molecule type" value="Genomic_DNA"/>
</dbReference>
<dbReference type="InterPro" id="IPR014044">
    <property type="entry name" value="CAP_dom"/>
</dbReference>
<comment type="caution">
    <text evidence="3">The sequence shown here is derived from an EMBL/GenBank/DDBJ whole genome shotgun (WGS) entry which is preliminary data.</text>
</comment>
<name>A0A8S3Z736_9EUPU</name>
<evidence type="ECO:0000256" key="1">
    <source>
        <dbReference type="SAM" id="SignalP"/>
    </source>
</evidence>
<feature type="non-terminal residue" evidence="3">
    <location>
        <position position="129"/>
    </location>
</feature>
<dbReference type="Pfam" id="PF00188">
    <property type="entry name" value="CAP"/>
    <property type="match status" value="1"/>
</dbReference>
<feature type="chain" id="PRO_5035763292" description="SCP domain-containing protein" evidence="1">
    <location>
        <begin position="19"/>
        <end position="129"/>
    </location>
</feature>
<dbReference type="InterPro" id="IPR035940">
    <property type="entry name" value="CAP_sf"/>
</dbReference>
<keyword evidence="4" id="KW-1185">Reference proteome</keyword>
<proteinExistence type="predicted"/>
<reference evidence="3" key="1">
    <citation type="submission" date="2021-04" db="EMBL/GenBank/DDBJ databases">
        <authorList>
            <consortium name="Molecular Ecology Group"/>
        </authorList>
    </citation>
    <scope>NUCLEOTIDE SEQUENCE</scope>
</reference>
<evidence type="ECO:0000259" key="2">
    <source>
        <dbReference type="Pfam" id="PF00188"/>
    </source>
</evidence>
<dbReference type="Gene3D" id="3.40.33.10">
    <property type="entry name" value="CAP"/>
    <property type="match status" value="1"/>
</dbReference>
<evidence type="ECO:0000313" key="3">
    <source>
        <dbReference type="EMBL" id="CAG5125213.1"/>
    </source>
</evidence>
<keyword evidence="1" id="KW-0732">Signal</keyword>
<dbReference type="Proteomes" id="UP000678393">
    <property type="component" value="Unassembled WGS sequence"/>
</dbReference>
<accession>A0A8S3Z736</accession>
<organism evidence="3 4">
    <name type="scientific">Candidula unifasciata</name>
    <dbReference type="NCBI Taxonomy" id="100452"/>
    <lineage>
        <taxon>Eukaryota</taxon>
        <taxon>Metazoa</taxon>
        <taxon>Spiralia</taxon>
        <taxon>Lophotrochozoa</taxon>
        <taxon>Mollusca</taxon>
        <taxon>Gastropoda</taxon>
        <taxon>Heterobranchia</taxon>
        <taxon>Euthyneura</taxon>
        <taxon>Panpulmonata</taxon>
        <taxon>Eupulmonata</taxon>
        <taxon>Stylommatophora</taxon>
        <taxon>Helicina</taxon>
        <taxon>Helicoidea</taxon>
        <taxon>Geomitridae</taxon>
        <taxon>Candidula</taxon>
    </lineage>
</organism>
<gene>
    <name evidence="3" type="ORF">CUNI_LOCUS10771</name>
</gene>